<gene>
    <name evidence="3" type="ORF">FSP39_020431</name>
</gene>
<dbReference type="Proteomes" id="UP001186944">
    <property type="component" value="Unassembled WGS sequence"/>
</dbReference>
<evidence type="ECO:0000256" key="1">
    <source>
        <dbReference type="SAM" id="Coils"/>
    </source>
</evidence>
<evidence type="ECO:0000313" key="3">
    <source>
        <dbReference type="EMBL" id="KAK3103598.1"/>
    </source>
</evidence>
<feature type="compositionally biased region" description="Basic residues" evidence="2">
    <location>
        <begin position="1"/>
        <end position="12"/>
    </location>
</feature>
<accession>A0AA88YES6</accession>
<dbReference type="AlphaFoldDB" id="A0AA88YES6"/>
<comment type="caution">
    <text evidence="3">The sequence shown here is derived from an EMBL/GenBank/DDBJ whole genome shotgun (WGS) entry which is preliminary data.</text>
</comment>
<dbReference type="EMBL" id="VSWD01000005">
    <property type="protein sequence ID" value="KAK3103598.1"/>
    <property type="molecule type" value="Genomic_DNA"/>
</dbReference>
<protein>
    <submittedName>
        <fullName evidence="3">Uncharacterized protein</fullName>
    </submittedName>
</protein>
<sequence length="388" mass="44123">MGRIRKNKRKKMNMSDSMERSRDACNGTTTVDNNNSGSTGNNSFVGSILRSASQAIYGTPAGTKSTNSDANMTGPSTSTPKPVGSVNESEILAKLAEQNEKLTTIMQRLSKLDKIDVVEKNVSDMNEMMVRFEGKVTALEERERIKEREMISAKEKIKNLEEKCLSIESRYTKELKRHEIMIEGMSRSMEKMRKQEKEADAKITDLQCRSMKANLIFTGLEGESRNEDTESKLKIFIRRELGITTDVTFGNVHRFGRFVSGQSRPIVARFIFQRDLQLVKSQAYKLKGSQFGIREQYPTDVAERRRILYPVMRDARNDGNRVRLVRDRLYINGRYYDPDMRCDFEDDDVFCDARDTVIGVNDDDDDDEATVSVSMDDEASEGPGPSED</sequence>
<feature type="region of interest" description="Disordered" evidence="2">
    <location>
        <begin position="359"/>
        <end position="388"/>
    </location>
</feature>
<feature type="coiled-coil region" evidence="1">
    <location>
        <begin position="136"/>
        <end position="209"/>
    </location>
</feature>
<reference evidence="3" key="1">
    <citation type="submission" date="2019-08" db="EMBL/GenBank/DDBJ databases">
        <title>The improved chromosome-level genome for the pearl oyster Pinctada fucata martensii using PacBio sequencing and Hi-C.</title>
        <authorList>
            <person name="Zheng Z."/>
        </authorList>
    </citation>
    <scope>NUCLEOTIDE SEQUENCE</scope>
    <source>
        <strain evidence="3">ZZ-2019</strain>
        <tissue evidence="3">Adductor muscle</tissue>
    </source>
</reference>
<feature type="compositionally biased region" description="Polar residues" evidence="2">
    <location>
        <begin position="58"/>
        <end position="80"/>
    </location>
</feature>
<feature type="compositionally biased region" description="Acidic residues" evidence="2">
    <location>
        <begin position="361"/>
        <end position="388"/>
    </location>
</feature>
<feature type="region of interest" description="Disordered" evidence="2">
    <location>
        <begin position="58"/>
        <end position="85"/>
    </location>
</feature>
<keyword evidence="4" id="KW-1185">Reference proteome</keyword>
<keyword evidence="1" id="KW-0175">Coiled coil</keyword>
<feature type="compositionally biased region" description="Low complexity" evidence="2">
    <location>
        <begin position="26"/>
        <end position="43"/>
    </location>
</feature>
<evidence type="ECO:0000256" key="2">
    <source>
        <dbReference type="SAM" id="MobiDB-lite"/>
    </source>
</evidence>
<proteinExistence type="predicted"/>
<feature type="region of interest" description="Disordered" evidence="2">
    <location>
        <begin position="1"/>
        <end position="43"/>
    </location>
</feature>
<evidence type="ECO:0000313" key="4">
    <source>
        <dbReference type="Proteomes" id="UP001186944"/>
    </source>
</evidence>
<name>A0AA88YES6_PINIB</name>
<organism evidence="3 4">
    <name type="scientific">Pinctada imbricata</name>
    <name type="common">Atlantic pearl-oyster</name>
    <name type="synonym">Pinctada martensii</name>
    <dbReference type="NCBI Taxonomy" id="66713"/>
    <lineage>
        <taxon>Eukaryota</taxon>
        <taxon>Metazoa</taxon>
        <taxon>Spiralia</taxon>
        <taxon>Lophotrochozoa</taxon>
        <taxon>Mollusca</taxon>
        <taxon>Bivalvia</taxon>
        <taxon>Autobranchia</taxon>
        <taxon>Pteriomorphia</taxon>
        <taxon>Pterioida</taxon>
        <taxon>Pterioidea</taxon>
        <taxon>Pteriidae</taxon>
        <taxon>Pinctada</taxon>
    </lineage>
</organism>